<dbReference type="Proteomes" id="UP001595685">
    <property type="component" value="Unassembled WGS sequence"/>
</dbReference>
<evidence type="ECO:0000313" key="2">
    <source>
        <dbReference type="Proteomes" id="UP001595685"/>
    </source>
</evidence>
<dbReference type="SUPFAM" id="SSF56112">
    <property type="entry name" value="Protein kinase-like (PK-like)"/>
    <property type="match status" value="1"/>
</dbReference>
<gene>
    <name evidence="1" type="ORF">ACFOLH_02390</name>
</gene>
<sequence length="326" mass="35061">MEDLLARWQGRAWQQETDAWVAEVLADRGAALTGPGTEVKTRFWSAVRRYPSTTGTVWAKECNPGQAFEGPVLAALAALAPDDFPAPLAVDAPRGRFLLPDAGAVRPRGDRDISEAELAGLLAHHAGVQQRLAGAGDRLRAAGLPSLTVEELPGWVEALADRLAALPPGDPQHLDADGWRAVRDGLPAVRGWCDELAGAGLPSTFQHDDLNPWNVARGPRGPVCFDVGDAFWSHPFAVLQVPLAMATGTWPDGPSADDPYVRRLVAPYLDAWGGPHLHRLVGAALRLAQAHRCESWRRLLDHVPADRLGVPTPLLPEHLLRVVAPG</sequence>
<dbReference type="EMBL" id="JBHRWW010000001">
    <property type="protein sequence ID" value="MFC3687187.1"/>
    <property type="molecule type" value="Genomic_DNA"/>
</dbReference>
<evidence type="ECO:0008006" key="3">
    <source>
        <dbReference type="Google" id="ProtNLM"/>
    </source>
</evidence>
<evidence type="ECO:0000313" key="1">
    <source>
        <dbReference type="EMBL" id="MFC3687187.1"/>
    </source>
</evidence>
<comment type="caution">
    <text evidence="1">The sequence shown here is derived from an EMBL/GenBank/DDBJ whole genome shotgun (WGS) entry which is preliminary data.</text>
</comment>
<accession>A0ABV7WDV7</accession>
<proteinExistence type="predicted"/>
<keyword evidence="2" id="KW-1185">Reference proteome</keyword>
<reference evidence="2" key="1">
    <citation type="journal article" date="2019" name="Int. J. Syst. Evol. Microbiol.">
        <title>The Global Catalogue of Microorganisms (GCM) 10K type strain sequencing project: providing services to taxonomists for standard genome sequencing and annotation.</title>
        <authorList>
            <consortium name="The Broad Institute Genomics Platform"/>
            <consortium name="The Broad Institute Genome Sequencing Center for Infectious Disease"/>
            <person name="Wu L."/>
            <person name="Ma J."/>
        </authorList>
    </citation>
    <scope>NUCLEOTIDE SEQUENCE [LARGE SCALE GENOMIC DNA]</scope>
    <source>
        <strain evidence="2">NCAIM B.02333</strain>
    </source>
</reference>
<protein>
    <recommendedName>
        <fullName evidence="3">Aminoglycoside phosphotransferase domain-containing protein</fullName>
    </recommendedName>
</protein>
<name>A0ABV7WDV7_9MICO</name>
<organism evidence="1 2">
    <name type="scientific">Aquipuribacter hungaricus</name>
    <dbReference type="NCBI Taxonomy" id="545624"/>
    <lineage>
        <taxon>Bacteria</taxon>
        <taxon>Bacillati</taxon>
        <taxon>Actinomycetota</taxon>
        <taxon>Actinomycetes</taxon>
        <taxon>Micrococcales</taxon>
        <taxon>Intrasporangiaceae</taxon>
        <taxon>Aquipuribacter</taxon>
    </lineage>
</organism>
<dbReference type="RefSeq" id="WP_340289498.1">
    <property type="nucleotide sequence ID" value="NZ_JBBEOI010000008.1"/>
</dbReference>
<dbReference type="InterPro" id="IPR011009">
    <property type="entry name" value="Kinase-like_dom_sf"/>
</dbReference>